<organism evidence="6 7">
    <name type="scientific">Devosia neptuniae</name>
    <dbReference type="NCBI Taxonomy" id="191302"/>
    <lineage>
        <taxon>Bacteria</taxon>
        <taxon>Pseudomonadati</taxon>
        <taxon>Pseudomonadota</taxon>
        <taxon>Alphaproteobacteria</taxon>
        <taxon>Hyphomicrobiales</taxon>
        <taxon>Devosiaceae</taxon>
        <taxon>Devosia</taxon>
    </lineage>
</organism>
<dbReference type="PANTHER" id="PTHR30469">
    <property type="entry name" value="MULTIDRUG RESISTANCE PROTEIN MDTA"/>
    <property type="match status" value="1"/>
</dbReference>
<evidence type="ECO:0000259" key="3">
    <source>
        <dbReference type="Pfam" id="PF25917"/>
    </source>
</evidence>
<dbReference type="Proteomes" id="UP001061862">
    <property type="component" value="Chromosome"/>
</dbReference>
<reference evidence="6 7" key="1">
    <citation type="submission" date="2022-09" db="EMBL/GenBank/DDBJ databases">
        <title>Interaction between co-microsymbionts with complementary sets of symbiotic genes in legume-rhizobium systems.</title>
        <authorList>
            <person name="Safronova V."/>
            <person name="Sazanova A."/>
            <person name="Afonin A."/>
            <person name="Chirak E."/>
        </authorList>
    </citation>
    <scope>NUCLEOTIDE SEQUENCE [LARGE SCALE GENOMIC DNA]</scope>
    <source>
        <strain evidence="6 7">A18/4-1</strain>
    </source>
</reference>
<gene>
    <name evidence="6" type="ORF">N8A98_14495</name>
</gene>
<dbReference type="PANTHER" id="PTHR30469:SF29">
    <property type="entry name" value="BLR2860 PROTEIN"/>
    <property type="match status" value="1"/>
</dbReference>
<feature type="transmembrane region" description="Helical" evidence="2">
    <location>
        <begin position="49"/>
        <end position="67"/>
    </location>
</feature>
<keyword evidence="2" id="KW-0812">Transmembrane</keyword>
<dbReference type="Gene3D" id="1.10.287.470">
    <property type="entry name" value="Helix hairpin bin"/>
    <property type="match status" value="1"/>
</dbReference>
<dbReference type="InterPro" id="IPR058792">
    <property type="entry name" value="Beta-barrel_RND_2"/>
</dbReference>
<feature type="domain" description="Multidrug resistance protein MdtA-like barrel-sandwich hybrid" evidence="3">
    <location>
        <begin position="118"/>
        <end position="241"/>
    </location>
</feature>
<dbReference type="Pfam" id="PF25989">
    <property type="entry name" value="YknX_C"/>
    <property type="match status" value="1"/>
</dbReference>
<evidence type="ECO:0000313" key="7">
    <source>
        <dbReference type="Proteomes" id="UP001061862"/>
    </source>
</evidence>
<feature type="domain" description="YknX-like C-terminal permuted SH3-like" evidence="5">
    <location>
        <begin position="329"/>
        <end position="395"/>
    </location>
</feature>
<accession>A0ABY6C8A8</accession>
<evidence type="ECO:0000259" key="5">
    <source>
        <dbReference type="Pfam" id="PF25989"/>
    </source>
</evidence>
<dbReference type="InterPro" id="IPR058637">
    <property type="entry name" value="YknX-like_C"/>
</dbReference>
<dbReference type="Gene3D" id="2.40.420.20">
    <property type="match status" value="1"/>
</dbReference>
<feature type="domain" description="CusB-like beta-barrel" evidence="4">
    <location>
        <begin position="248"/>
        <end position="320"/>
    </location>
</feature>
<dbReference type="NCBIfam" id="TIGR01730">
    <property type="entry name" value="RND_mfp"/>
    <property type="match status" value="1"/>
</dbReference>
<proteinExistence type="inferred from homology"/>
<keyword evidence="7" id="KW-1185">Reference proteome</keyword>
<evidence type="ECO:0000256" key="1">
    <source>
        <dbReference type="ARBA" id="ARBA00009477"/>
    </source>
</evidence>
<dbReference type="SUPFAM" id="SSF111369">
    <property type="entry name" value="HlyD-like secretion proteins"/>
    <property type="match status" value="1"/>
</dbReference>
<dbReference type="InterPro" id="IPR058625">
    <property type="entry name" value="MdtA-like_BSH"/>
</dbReference>
<dbReference type="EMBL" id="CP104965">
    <property type="protein sequence ID" value="UXN68465.1"/>
    <property type="molecule type" value="Genomic_DNA"/>
</dbReference>
<dbReference type="Gene3D" id="2.40.30.170">
    <property type="match status" value="1"/>
</dbReference>
<keyword evidence="2" id="KW-1133">Transmembrane helix</keyword>
<sequence>MSNIQHNSASQSSLSVEVDGTAIYAETIIGGGTRIGGETPIRPRRVPRFIAVVMAVAVLGSAFYAIMSWRDARAAAAAAASAWAPAPVQVSAVELAFENLPLSIAAIGSLQAADEIVLAPEVGGRISQINFESGETVDAGTVLVALDDKTEQAELLAAQARSRFADLQLERSQRLAPSGTESRQALQQREVEAEQARADVAIIDARIAQRNITAPFAGVIGLRQVAPGAFVTAGQSIATLTAIDTLHVDFSVPQRDLPKLDIGATVRVTIDVFPDQDFTATVTAIDPVISAQTRNVTVQATLDNADGTLRPGMFANVSVSLPSKPDTILVPGTAIQQSASGDVAYLVRDGVAAIVPVTVGTRLDGRVEVISGLAPGDVLITEGQLRVAPGAAVTIADPNAPAAAPAW</sequence>
<evidence type="ECO:0000256" key="2">
    <source>
        <dbReference type="SAM" id="Phobius"/>
    </source>
</evidence>
<dbReference type="Gene3D" id="2.40.50.100">
    <property type="match status" value="1"/>
</dbReference>
<evidence type="ECO:0000259" key="4">
    <source>
        <dbReference type="Pfam" id="PF25954"/>
    </source>
</evidence>
<protein>
    <submittedName>
        <fullName evidence="6">Efflux RND transporter periplasmic adaptor subunit</fullName>
    </submittedName>
</protein>
<comment type="similarity">
    <text evidence="1">Belongs to the membrane fusion protein (MFP) (TC 8.A.1) family.</text>
</comment>
<evidence type="ECO:0000313" key="6">
    <source>
        <dbReference type="EMBL" id="UXN68465.1"/>
    </source>
</evidence>
<dbReference type="Pfam" id="PF25954">
    <property type="entry name" value="Beta-barrel_RND_2"/>
    <property type="match status" value="1"/>
</dbReference>
<name>A0ABY6C8A8_9HYPH</name>
<dbReference type="InterPro" id="IPR006143">
    <property type="entry name" value="RND_pump_MFP"/>
</dbReference>
<dbReference type="RefSeq" id="WP_262166346.1">
    <property type="nucleotide sequence ID" value="NZ_CP104965.1"/>
</dbReference>
<keyword evidence="2" id="KW-0472">Membrane</keyword>
<dbReference type="Pfam" id="PF25917">
    <property type="entry name" value="BSH_RND"/>
    <property type="match status" value="1"/>
</dbReference>